<keyword evidence="3" id="KW-1185">Reference proteome</keyword>
<organism evidence="2 3">
    <name type="scientific">Sphingobacterium tabacisoli</name>
    <dbReference type="NCBI Taxonomy" id="2044855"/>
    <lineage>
        <taxon>Bacteria</taxon>
        <taxon>Pseudomonadati</taxon>
        <taxon>Bacteroidota</taxon>
        <taxon>Sphingobacteriia</taxon>
        <taxon>Sphingobacteriales</taxon>
        <taxon>Sphingobacteriaceae</taxon>
        <taxon>Sphingobacterium</taxon>
    </lineage>
</organism>
<evidence type="ECO:0000313" key="3">
    <source>
        <dbReference type="Proteomes" id="UP001597440"/>
    </source>
</evidence>
<feature type="compositionally biased region" description="Polar residues" evidence="1">
    <location>
        <begin position="1"/>
        <end position="15"/>
    </location>
</feature>
<sequence length="58" mass="6828">MEGNSLELSDNTQECPLNIYPAGDPEHPDWYIYEYESHRKVLVEKNSQSGKFHFIKEL</sequence>
<proteinExistence type="predicted"/>
<feature type="region of interest" description="Disordered" evidence="1">
    <location>
        <begin position="1"/>
        <end position="21"/>
    </location>
</feature>
<name>A0ABW5L9T4_9SPHI</name>
<dbReference type="EMBL" id="JBHULD010000018">
    <property type="protein sequence ID" value="MFD2556611.1"/>
    <property type="molecule type" value="Genomic_DNA"/>
</dbReference>
<dbReference type="RefSeq" id="WP_210352352.1">
    <property type="nucleotide sequence ID" value="NZ_JAEQMU010000001.1"/>
</dbReference>
<protein>
    <submittedName>
        <fullName evidence="2">Uncharacterized protein</fullName>
    </submittedName>
</protein>
<comment type="caution">
    <text evidence="2">The sequence shown here is derived from an EMBL/GenBank/DDBJ whole genome shotgun (WGS) entry which is preliminary data.</text>
</comment>
<evidence type="ECO:0000313" key="2">
    <source>
        <dbReference type="EMBL" id="MFD2556611.1"/>
    </source>
</evidence>
<evidence type="ECO:0000256" key="1">
    <source>
        <dbReference type="SAM" id="MobiDB-lite"/>
    </source>
</evidence>
<accession>A0ABW5L9T4</accession>
<dbReference type="Proteomes" id="UP001597440">
    <property type="component" value="Unassembled WGS sequence"/>
</dbReference>
<reference evidence="3" key="1">
    <citation type="journal article" date="2019" name="Int. J. Syst. Evol. Microbiol.">
        <title>The Global Catalogue of Microorganisms (GCM) 10K type strain sequencing project: providing services to taxonomists for standard genome sequencing and annotation.</title>
        <authorList>
            <consortium name="The Broad Institute Genomics Platform"/>
            <consortium name="The Broad Institute Genome Sequencing Center for Infectious Disease"/>
            <person name="Wu L."/>
            <person name="Ma J."/>
        </authorList>
    </citation>
    <scope>NUCLEOTIDE SEQUENCE [LARGE SCALE GENOMIC DNA]</scope>
    <source>
        <strain evidence="3">KCTC 52298</strain>
    </source>
</reference>
<gene>
    <name evidence="2" type="ORF">ACFSQW_19610</name>
</gene>